<dbReference type="Proteomes" id="UP000594220">
    <property type="component" value="Unplaced"/>
</dbReference>
<dbReference type="AlphaFoldDB" id="A0A7M4ED60"/>
<keyword evidence="3" id="KW-1185">Reference proteome</keyword>
<reference evidence="2" key="2">
    <citation type="submission" date="2025-09" db="UniProtKB">
        <authorList>
            <consortium name="Ensembl"/>
        </authorList>
    </citation>
    <scope>IDENTIFICATION</scope>
</reference>
<dbReference type="Ensembl" id="ENSCPRT00005009441.1">
    <property type="protein sequence ID" value="ENSCPRP00005008025.1"/>
    <property type="gene ID" value="ENSCPRG00005005720.1"/>
</dbReference>
<protein>
    <submittedName>
        <fullName evidence="2">Uncharacterized protein</fullName>
    </submittedName>
</protein>
<keyword evidence="1" id="KW-1133">Transmembrane helix</keyword>
<evidence type="ECO:0000313" key="3">
    <source>
        <dbReference type="Proteomes" id="UP000594220"/>
    </source>
</evidence>
<proteinExistence type="predicted"/>
<keyword evidence="1" id="KW-0472">Membrane</keyword>
<name>A0A7M4ED60_CROPO</name>
<organism evidence="2 3">
    <name type="scientific">Crocodylus porosus</name>
    <name type="common">Saltwater crocodile</name>
    <name type="synonym">Estuarine crocodile</name>
    <dbReference type="NCBI Taxonomy" id="8502"/>
    <lineage>
        <taxon>Eukaryota</taxon>
        <taxon>Metazoa</taxon>
        <taxon>Chordata</taxon>
        <taxon>Craniata</taxon>
        <taxon>Vertebrata</taxon>
        <taxon>Euteleostomi</taxon>
        <taxon>Archelosauria</taxon>
        <taxon>Archosauria</taxon>
        <taxon>Crocodylia</taxon>
        <taxon>Longirostres</taxon>
        <taxon>Crocodylidae</taxon>
        <taxon>Crocodylus</taxon>
    </lineage>
</organism>
<evidence type="ECO:0000313" key="2">
    <source>
        <dbReference type="Ensembl" id="ENSCPRP00005008025.1"/>
    </source>
</evidence>
<accession>A0A7M4ED60</accession>
<feature type="transmembrane region" description="Helical" evidence="1">
    <location>
        <begin position="6"/>
        <end position="31"/>
    </location>
</feature>
<sequence>EFCKTLIFFFLIKCFCAALMVWVFACIGGVLHSNSGRCSKFSSMIEAPGSLQLRGSAGSLCRQHGSSLAAAWEGRLCPRKRKAESLSLSPLPVPWSLTA</sequence>
<keyword evidence="1" id="KW-0812">Transmembrane</keyword>
<reference evidence="2" key="1">
    <citation type="submission" date="2025-08" db="UniProtKB">
        <authorList>
            <consortium name="Ensembl"/>
        </authorList>
    </citation>
    <scope>IDENTIFICATION</scope>
</reference>
<evidence type="ECO:0000256" key="1">
    <source>
        <dbReference type="SAM" id="Phobius"/>
    </source>
</evidence>